<dbReference type="Proteomes" id="UP000321903">
    <property type="component" value="Unassembled WGS sequence"/>
</dbReference>
<keyword evidence="4" id="KW-0808">Transferase</keyword>
<protein>
    <submittedName>
        <fullName evidence="4">Sugar transferase</fullName>
    </submittedName>
</protein>
<accession>A0A5C7A377</accession>
<evidence type="ECO:0000313" key="4">
    <source>
        <dbReference type="EMBL" id="TXD97841.1"/>
    </source>
</evidence>
<keyword evidence="2" id="KW-1133">Transmembrane helix</keyword>
<feature type="domain" description="Bacterial sugar transferase" evidence="3">
    <location>
        <begin position="3"/>
        <end position="194"/>
    </location>
</feature>
<keyword evidence="2" id="KW-0472">Membrane</keyword>
<proteinExistence type="inferred from homology"/>
<comment type="caution">
    <text evidence="4">The sequence shown here is derived from an EMBL/GenBank/DDBJ whole genome shotgun (WGS) entry which is preliminary data.</text>
</comment>
<dbReference type="EMBL" id="VORZ01000001">
    <property type="protein sequence ID" value="TXD97841.1"/>
    <property type="molecule type" value="Genomic_DNA"/>
</dbReference>
<dbReference type="PANTHER" id="PTHR30576:SF20">
    <property type="entry name" value="QUINOVOSAMINEPHOSPHOTRANSFERAE-RELATED"/>
    <property type="match status" value="1"/>
</dbReference>
<dbReference type="GO" id="GO:0016780">
    <property type="term" value="F:phosphotransferase activity, for other substituted phosphate groups"/>
    <property type="evidence" value="ECO:0007669"/>
    <property type="project" value="TreeGrafter"/>
</dbReference>
<dbReference type="RefSeq" id="WP_147221723.1">
    <property type="nucleotide sequence ID" value="NZ_CAJGYY010000001.1"/>
</dbReference>
<name>A0A5C7A377_9GAMM</name>
<reference evidence="4 5" key="1">
    <citation type="submission" date="2019-08" db="EMBL/GenBank/DDBJ databases">
        <title>Genome sequence of Psychrobacter frigidicola ACAM304 (type strain).</title>
        <authorList>
            <person name="Bowman J.P."/>
        </authorList>
    </citation>
    <scope>NUCLEOTIDE SEQUENCE [LARGE SCALE GENOMIC DNA]</scope>
    <source>
        <strain evidence="4 5">ACAM 304</strain>
    </source>
</reference>
<evidence type="ECO:0000256" key="2">
    <source>
        <dbReference type="SAM" id="Phobius"/>
    </source>
</evidence>
<keyword evidence="2" id="KW-0812">Transmembrane</keyword>
<gene>
    <name evidence="4" type="ORF">ES754_02425</name>
</gene>
<keyword evidence="5" id="KW-1185">Reference proteome</keyword>
<evidence type="ECO:0000259" key="3">
    <source>
        <dbReference type="Pfam" id="PF02397"/>
    </source>
</evidence>
<comment type="similarity">
    <text evidence="1">Belongs to the bacterial sugar transferase family.</text>
</comment>
<feature type="transmembrane region" description="Helical" evidence="2">
    <location>
        <begin position="6"/>
        <end position="29"/>
    </location>
</feature>
<dbReference type="AlphaFoldDB" id="A0A5C7A377"/>
<evidence type="ECO:0000256" key="1">
    <source>
        <dbReference type="ARBA" id="ARBA00006464"/>
    </source>
</evidence>
<dbReference type="InterPro" id="IPR003362">
    <property type="entry name" value="Bact_transf"/>
</dbReference>
<evidence type="ECO:0000313" key="5">
    <source>
        <dbReference type="Proteomes" id="UP000321903"/>
    </source>
</evidence>
<organism evidence="4 5">
    <name type="scientific">Psychrobacter frigidicola</name>
    <dbReference type="NCBI Taxonomy" id="45611"/>
    <lineage>
        <taxon>Bacteria</taxon>
        <taxon>Pseudomonadati</taxon>
        <taxon>Pseudomonadota</taxon>
        <taxon>Gammaproteobacteria</taxon>
        <taxon>Moraxellales</taxon>
        <taxon>Moraxellaceae</taxon>
        <taxon>Psychrobacter</taxon>
    </lineage>
</organism>
<dbReference type="Pfam" id="PF02397">
    <property type="entry name" value="Bac_transf"/>
    <property type="match status" value="1"/>
</dbReference>
<sequence>MLKRSFDFIASAIGLSCLLPVFLIIAFWVKLDSKGPIFFRQVRIGRNGVPFIIHKFRTMHTNAESEGRLTIGSDSRITHSGHFLRRTKLDELPQLIDVLLGDMSLVGPRPEVSEFMELYREDVRSNILSVKPGITDRASIEMVDENTLLSGYADPKQAYIEIIMPIKAKISCEYVDKQNFIDDLKIIFLTLWHIAFR</sequence>
<dbReference type="OrthoDB" id="9808602at2"/>
<dbReference type="PANTHER" id="PTHR30576">
    <property type="entry name" value="COLANIC BIOSYNTHESIS UDP-GLUCOSE LIPID CARRIER TRANSFERASE"/>
    <property type="match status" value="1"/>
</dbReference>